<protein>
    <submittedName>
        <fullName evidence="2">Uncharacterized protein</fullName>
    </submittedName>
</protein>
<dbReference type="VEuPathDB" id="FungiDB:H257_04667"/>
<evidence type="ECO:0000256" key="1">
    <source>
        <dbReference type="SAM" id="Phobius"/>
    </source>
</evidence>
<keyword evidence="1" id="KW-0812">Transmembrane</keyword>
<accession>A0A6A4ZFC4</accession>
<gene>
    <name evidence="2" type="ORF">AaE_012553</name>
</gene>
<dbReference type="AlphaFoldDB" id="A0A6A4ZFC4"/>
<dbReference type="Proteomes" id="UP000469452">
    <property type="component" value="Unassembled WGS sequence"/>
</dbReference>
<keyword evidence="1" id="KW-1133">Transmembrane helix</keyword>
<sequence>MATHDPQSTTSVDAFRNSAMVIMEESDAKDTNAYIVAFQRRRKMRIVAIATGALLVLGVAAAVVVATD</sequence>
<keyword evidence="1" id="KW-0472">Membrane</keyword>
<feature type="non-terminal residue" evidence="2">
    <location>
        <position position="68"/>
    </location>
</feature>
<feature type="transmembrane region" description="Helical" evidence="1">
    <location>
        <begin position="46"/>
        <end position="66"/>
    </location>
</feature>
<proteinExistence type="predicted"/>
<evidence type="ECO:0000313" key="2">
    <source>
        <dbReference type="EMBL" id="KAF0710376.1"/>
    </source>
</evidence>
<evidence type="ECO:0000313" key="3">
    <source>
        <dbReference type="Proteomes" id="UP000469452"/>
    </source>
</evidence>
<name>A0A6A4ZFC4_APHAT</name>
<dbReference type="EMBL" id="VJMI01018541">
    <property type="protein sequence ID" value="KAF0710376.1"/>
    <property type="molecule type" value="Genomic_DNA"/>
</dbReference>
<organism evidence="2 3">
    <name type="scientific">Aphanomyces astaci</name>
    <name type="common">Crayfish plague agent</name>
    <dbReference type="NCBI Taxonomy" id="112090"/>
    <lineage>
        <taxon>Eukaryota</taxon>
        <taxon>Sar</taxon>
        <taxon>Stramenopiles</taxon>
        <taxon>Oomycota</taxon>
        <taxon>Saprolegniomycetes</taxon>
        <taxon>Saprolegniales</taxon>
        <taxon>Verrucalvaceae</taxon>
        <taxon>Aphanomyces</taxon>
    </lineage>
</organism>
<comment type="caution">
    <text evidence="2">The sequence shown here is derived from an EMBL/GenBank/DDBJ whole genome shotgun (WGS) entry which is preliminary data.</text>
</comment>
<reference evidence="2 3" key="1">
    <citation type="submission" date="2019-06" db="EMBL/GenBank/DDBJ databases">
        <title>Genomics analysis of Aphanomyces spp. identifies a new class of oomycete effector associated with host adaptation.</title>
        <authorList>
            <person name="Gaulin E."/>
        </authorList>
    </citation>
    <scope>NUCLEOTIDE SEQUENCE [LARGE SCALE GENOMIC DNA]</scope>
    <source>
        <strain evidence="2 3">E</strain>
    </source>
</reference>